<dbReference type="Proteomes" id="UP001629156">
    <property type="component" value="Unassembled WGS sequence"/>
</dbReference>
<dbReference type="EC" id="3.5.-.-" evidence="1"/>
<proteinExistence type="predicted"/>
<evidence type="ECO:0000313" key="1">
    <source>
        <dbReference type="EMBL" id="MFL9845498.1"/>
    </source>
</evidence>
<organism evidence="1 2">
    <name type="scientific">Flavobacterium rhizosphaerae</name>
    <dbReference type="NCBI Taxonomy" id="3163298"/>
    <lineage>
        <taxon>Bacteria</taxon>
        <taxon>Pseudomonadati</taxon>
        <taxon>Bacteroidota</taxon>
        <taxon>Flavobacteriia</taxon>
        <taxon>Flavobacteriales</taxon>
        <taxon>Flavobacteriaceae</taxon>
        <taxon>Flavobacterium</taxon>
    </lineage>
</organism>
<sequence>MIAVIEANNASYKINLAEPFDVSLPLTGDGHNPIAWYLGQPKISPVTAGDWVGQVSEGSSTNFNNIAFNPHAHGTHTECLGHITKDFYSVNRLLKKFFFTAEVVSIIPEAQNGDFIITQQQVKAALNGKKPEALLIRTLPNTGDKKHKNYSNTNPPYIEEAAATFIRECGIEHLLVDLPSVDREEDGGKLLAHKAFWNVTDVQNVNADARFTATITEMVFVPDTIADGSYILNLQIAPFDNDAAPSKPVLYNLF</sequence>
<comment type="caution">
    <text evidence="1">The sequence shown here is derived from an EMBL/GenBank/DDBJ whole genome shotgun (WGS) entry which is preliminary data.</text>
</comment>
<keyword evidence="2" id="KW-1185">Reference proteome</keyword>
<dbReference type="RefSeq" id="WP_408085779.1">
    <property type="nucleotide sequence ID" value="NZ_JBELPZ010000017.1"/>
</dbReference>
<reference evidence="1 2" key="1">
    <citation type="submission" date="2024-06" db="EMBL/GenBank/DDBJ databases">
        <authorList>
            <person name="Kaempfer P."/>
            <person name="Viver T."/>
        </authorList>
    </citation>
    <scope>NUCLEOTIDE SEQUENCE [LARGE SCALE GENOMIC DNA]</scope>
    <source>
        <strain evidence="1 2">ST-119</strain>
    </source>
</reference>
<name>A0ABW8YZ71_9FLAO</name>
<dbReference type="InterPro" id="IPR007325">
    <property type="entry name" value="KFase/CYL"/>
</dbReference>
<dbReference type="SUPFAM" id="SSF102198">
    <property type="entry name" value="Putative cyclase"/>
    <property type="match status" value="1"/>
</dbReference>
<dbReference type="GO" id="GO:0016787">
    <property type="term" value="F:hydrolase activity"/>
    <property type="evidence" value="ECO:0007669"/>
    <property type="project" value="UniProtKB-KW"/>
</dbReference>
<accession>A0ABW8YZ71</accession>
<protein>
    <submittedName>
        <fullName evidence="1">Cyclase family protein</fullName>
        <ecNumber evidence="1">3.5.-.-</ecNumber>
    </submittedName>
</protein>
<dbReference type="Gene3D" id="3.50.30.50">
    <property type="entry name" value="Putative cyclase"/>
    <property type="match status" value="1"/>
</dbReference>
<gene>
    <name evidence="1" type="ORF">ABS766_13810</name>
</gene>
<dbReference type="InterPro" id="IPR037175">
    <property type="entry name" value="KFase_sf"/>
</dbReference>
<dbReference type="Pfam" id="PF04199">
    <property type="entry name" value="Cyclase"/>
    <property type="match status" value="1"/>
</dbReference>
<dbReference type="EMBL" id="JBELPZ010000017">
    <property type="protein sequence ID" value="MFL9845498.1"/>
    <property type="molecule type" value="Genomic_DNA"/>
</dbReference>
<keyword evidence="1" id="KW-0378">Hydrolase</keyword>
<evidence type="ECO:0000313" key="2">
    <source>
        <dbReference type="Proteomes" id="UP001629156"/>
    </source>
</evidence>